<gene>
    <name evidence="1" type="ORF">LMTR13_00970</name>
</gene>
<sequence length="167" mass="19390">MVSVQRVGELDLLCRALEVELVEHPPKPEEMDLRDNYLFMYSELWIGAAYAVSFALKDRKLLLDDANFVELAEDLRLVRVQIEKHQIASDRALKEPLPLSTGPDPRGEAPEQFYTYDKSDPRRAHIGRTGVSDRRSIMWEVIEAKTQTMRWIERRTVADKMLDVFSK</sequence>
<evidence type="ECO:0000313" key="1">
    <source>
        <dbReference type="EMBL" id="ANV98973.1"/>
    </source>
</evidence>
<proteinExistence type="predicted"/>
<dbReference type="KEGG" id="bic:LMTR13_00970"/>
<keyword evidence="2" id="KW-1185">Reference proteome</keyword>
<evidence type="ECO:0000313" key="2">
    <source>
        <dbReference type="Proteomes" id="UP000092839"/>
    </source>
</evidence>
<dbReference type="AlphaFoldDB" id="A0A1B1U874"/>
<name>A0A1B1U874_9BRAD</name>
<organism evidence="1 2">
    <name type="scientific">Bradyrhizobium icense</name>
    <dbReference type="NCBI Taxonomy" id="1274631"/>
    <lineage>
        <taxon>Bacteria</taxon>
        <taxon>Pseudomonadati</taxon>
        <taxon>Pseudomonadota</taxon>
        <taxon>Alphaproteobacteria</taxon>
        <taxon>Hyphomicrobiales</taxon>
        <taxon>Nitrobacteraceae</taxon>
        <taxon>Bradyrhizobium</taxon>
    </lineage>
</organism>
<dbReference type="Proteomes" id="UP000092839">
    <property type="component" value="Chromosome"/>
</dbReference>
<dbReference type="EMBL" id="CP016428">
    <property type="protein sequence ID" value="ANV98973.1"/>
    <property type="molecule type" value="Genomic_DNA"/>
</dbReference>
<reference evidence="1 2" key="1">
    <citation type="submission" date="2016-07" db="EMBL/GenBank/DDBJ databases">
        <title>Complete genome sequence of Bradyrhizobium icense LMTR 13T, a potential inoculant strain isolated from lima bean (Phaseolus lunatus) in Peru.</title>
        <authorList>
            <person name="Ormeno-Orrillo E."/>
            <person name="Duran D."/>
            <person name="Rogel M.A."/>
            <person name="Rey L."/>
            <person name="Imperial J."/>
            <person name="Ruiz-Argueso T."/>
            <person name="Martinez-Romero E."/>
        </authorList>
    </citation>
    <scope>NUCLEOTIDE SEQUENCE [LARGE SCALE GENOMIC DNA]</scope>
    <source>
        <strain evidence="1 2">LMTR 13</strain>
    </source>
</reference>
<accession>A0A1B1U874</accession>
<protein>
    <submittedName>
        <fullName evidence="1">Uncharacterized protein</fullName>
    </submittedName>
</protein>